<reference evidence="1 2" key="1">
    <citation type="submission" date="2018-06" db="EMBL/GenBank/DDBJ databases">
        <title>Comparative genomics reveals the genomic features of Rhizophagus irregularis, R. cerebriforme, R. diaphanum and Gigaspora rosea, and their symbiotic lifestyle signature.</title>
        <authorList>
            <person name="Morin E."/>
            <person name="San Clemente H."/>
            <person name="Chen E.C.H."/>
            <person name="De La Providencia I."/>
            <person name="Hainaut M."/>
            <person name="Kuo A."/>
            <person name="Kohler A."/>
            <person name="Murat C."/>
            <person name="Tang N."/>
            <person name="Roy S."/>
            <person name="Loubradou J."/>
            <person name="Henrissat B."/>
            <person name="Grigoriev I.V."/>
            <person name="Corradi N."/>
            <person name="Roux C."/>
            <person name="Martin F.M."/>
        </authorList>
    </citation>
    <scope>NUCLEOTIDE SEQUENCE [LARGE SCALE GENOMIC DNA]</scope>
    <source>
        <strain evidence="1 2">DAOM 194757</strain>
    </source>
</reference>
<protein>
    <submittedName>
        <fullName evidence="1">Uncharacterized protein</fullName>
    </submittedName>
</protein>
<proteinExistence type="predicted"/>
<name>A0A397UN34_9GLOM</name>
<sequence length="105" mass="11544">MTAPIAATPMAQEKNKAAIPPKIMKNIYKNNSDSKRIFNKLNNKGGILLTEAFHKNNTLLSLDFSINKLGPREGKALAKAPHNNTTLTSLNLFNNNLGHEGIFND</sequence>
<evidence type="ECO:0000313" key="2">
    <source>
        <dbReference type="Proteomes" id="UP000266673"/>
    </source>
</evidence>
<dbReference type="Pfam" id="PF13516">
    <property type="entry name" value="LRR_6"/>
    <property type="match status" value="2"/>
</dbReference>
<gene>
    <name evidence="1" type="ORF">C2G38_2202881</name>
</gene>
<dbReference type="InterPro" id="IPR032675">
    <property type="entry name" value="LRR_dom_sf"/>
</dbReference>
<dbReference type="OrthoDB" id="184583at2759"/>
<dbReference type="SUPFAM" id="SSF52047">
    <property type="entry name" value="RNI-like"/>
    <property type="match status" value="1"/>
</dbReference>
<comment type="caution">
    <text evidence="1">The sequence shown here is derived from an EMBL/GenBank/DDBJ whole genome shotgun (WGS) entry which is preliminary data.</text>
</comment>
<accession>A0A397UN34</accession>
<dbReference type="InterPro" id="IPR001611">
    <property type="entry name" value="Leu-rich_rpt"/>
</dbReference>
<dbReference type="AlphaFoldDB" id="A0A397UN34"/>
<evidence type="ECO:0000313" key="1">
    <source>
        <dbReference type="EMBL" id="RIB11650.1"/>
    </source>
</evidence>
<organism evidence="1 2">
    <name type="scientific">Gigaspora rosea</name>
    <dbReference type="NCBI Taxonomy" id="44941"/>
    <lineage>
        <taxon>Eukaryota</taxon>
        <taxon>Fungi</taxon>
        <taxon>Fungi incertae sedis</taxon>
        <taxon>Mucoromycota</taxon>
        <taxon>Glomeromycotina</taxon>
        <taxon>Glomeromycetes</taxon>
        <taxon>Diversisporales</taxon>
        <taxon>Gigasporaceae</taxon>
        <taxon>Gigaspora</taxon>
    </lineage>
</organism>
<dbReference type="EMBL" id="QKWP01001110">
    <property type="protein sequence ID" value="RIB11650.1"/>
    <property type="molecule type" value="Genomic_DNA"/>
</dbReference>
<dbReference type="Gene3D" id="3.80.10.10">
    <property type="entry name" value="Ribonuclease Inhibitor"/>
    <property type="match status" value="1"/>
</dbReference>
<dbReference type="Proteomes" id="UP000266673">
    <property type="component" value="Unassembled WGS sequence"/>
</dbReference>
<keyword evidence="2" id="KW-1185">Reference proteome</keyword>